<feature type="region of interest" description="Disordered" evidence="11">
    <location>
        <begin position="1"/>
        <end position="21"/>
    </location>
</feature>
<dbReference type="PROSITE" id="PS50035">
    <property type="entry name" value="PLD"/>
    <property type="match status" value="1"/>
</dbReference>
<protein>
    <recommendedName>
        <fullName evidence="4">phospholipase D</fullName>
        <ecNumber evidence="4">3.1.4.4</ecNumber>
    </recommendedName>
</protein>
<dbReference type="PANTHER" id="PTHR18896:SF65">
    <property type="entry name" value="PHOSPHOLIPASE D BETA 1"/>
    <property type="match status" value="1"/>
</dbReference>
<evidence type="ECO:0000256" key="6">
    <source>
        <dbReference type="ARBA" id="ARBA00022737"/>
    </source>
</evidence>
<proteinExistence type="inferred from homology"/>
<feature type="domain" description="C2" evidence="12">
    <location>
        <begin position="1"/>
        <end position="100"/>
    </location>
</feature>
<dbReference type="InterPro" id="IPR000008">
    <property type="entry name" value="C2_dom"/>
</dbReference>
<dbReference type="GO" id="GO:0009395">
    <property type="term" value="P:phospholipid catabolic process"/>
    <property type="evidence" value="ECO:0007669"/>
    <property type="project" value="TreeGrafter"/>
</dbReference>
<evidence type="ECO:0000256" key="8">
    <source>
        <dbReference type="ARBA" id="ARBA00022837"/>
    </source>
</evidence>
<evidence type="ECO:0000256" key="2">
    <source>
        <dbReference type="ARBA" id="ARBA00001913"/>
    </source>
</evidence>
<evidence type="ECO:0000256" key="10">
    <source>
        <dbReference type="ARBA" id="ARBA00023098"/>
    </source>
</evidence>
<evidence type="ECO:0000256" key="5">
    <source>
        <dbReference type="ARBA" id="ARBA00022723"/>
    </source>
</evidence>
<name>A0A5D2AHW0_GOSDA</name>
<feature type="domain" description="PLD phosphodiesterase" evidence="13">
    <location>
        <begin position="301"/>
        <end position="336"/>
    </location>
</feature>
<evidence type="ECO:0000256" key="7">
    <source>
        <dbReference type="ARBA" id="ARBA00022801"/>
    </source>
</evidence>
<dbReference type="FunFam" id="3.30.870.10:FF:000025">
    <property type="entry name" value="Phospholipase D delta"/>
    <property type="match status" value="1"/>
</dbReference>
<keyword evidence="6" id="KW-0677">Repeat</keyword>
<organism evidence="14 15">
    <name type="scientific">Gossypium darwinii</name>
    <name type="common">Darwin's cotton</name>
    <name type="synonym">Gossypium barbadense var. darwinii</name>
    <dbReference type="NCBI Taxonomy" id="34276"/>
    <lineage>
        <taxon>Eukaryota</taxon>
        <taxon>Viridiplantae</taxon>
        <taxon>Streptophyta</taxon>
        <taxon>Embryophyta</taxon>
        <taxon>Tracheophyta</taxon>
        <taxon>Spermatophyta</taxon>
        <taxon>Magnoliopsida</taxon>
        <taxon>eudicotyledons</taxon>
        <taxon>Gunneridae</taxon>
        <taxon>Pentapetalae</taxon>
        <taxon>rosids</taxon>
        <taxon>malvids</taxon>
        <taxon>Malvales</taxon>
        <taxon>Malvaceae</taxon>
        <taxon>Malvoideae</taxon>
        <taxon>Gossypium</taxon>
    </lineage>
</organism>
<dbReference type="SUPFAM" id="SSF49562">
    <property type="entry name" value="C2 domain (Calcium/lipid-binding domain, CaLB)"/>
    <property type="match status" value="1"/>
</dbReference>
<evidence type="ECO:0000259" key="13">
    <source>
        <dbReference type="PROSITE" id="PS50035"/>
    </source>
</evidence>
<dbReference type="InterPro" id="IPR015679">
    <property type="entry name" value="PLipase_D_fam"/>
</dbReference>
<comment type="similarity">
    <text evidence="3">Belongs to the phospholipase D family. C2-PLD subfamily.</text>
</comment>
<evidence type="ECO:0000256" key="9">
    <source>
        <dbReference type="ARBA" id="ARBA00022963"/>
    </source>
</evidence>
<sequence>MFGNFSSNISKKIGGRSEGKNTSDPYVTIAVAGAIIGRTFVINNDENPVWRQHFYVPVAHHAAEVQFVVKDSDILGSEIIGVVTIPVEQIYAGEKIEGSYPVLNGNGKPCKPGAVLKLSIQYTPMEKLSFYHHGVGAGPEYVGVPGTYFPLRKGGKVTLYQDANVPDGCLPNIKLDQGMHFVQGKCWSDIFDAIRQARRLVYITGWSVWHKVRLVRDAAPASDCTLGDILRSKSQEGVRVLLLLWDDPTSRSILGYKTDGIMTTHDEETRSYFKHSSVHVLLCPRIAGKKHSWVKQKEVGTIYTHHQKTVIVDADAGNSNRKIIAFLGGLDLCDGRYDNPDHALFRTLQTYHKDDYHNPTYTGSTAGCPREPWHDMHSKIDGPAAYDVLVNFEERWLKAAKPHGLKKLKKPFDDALLRIERIPDIMGVSDFTENENDPESWHVQIFRSIDSNSVKGFPKDPKDATSKNLVCGKNVLIDMSIHTAYVKAIRAAQHFIYIENQYFLGSSYNWSSYKDLGADNLIPMEIALKIASKIKANERFAAYIVIPMWPEGVPTGSATQRILYWQASSRCLLWSKSYTSFCLTLLVQFGR</sequence>
<keyword evidence="5" id="KW-0479">Metal-binding</keyword>
<evidence type="ECO:0000313" key="14">
    <source>
        <dbReference type="EMBL" id="TYG44434.1"/>
    </source>
</evidence>
<dbReference type="PROSITE" id="PS50004">
    <property type="entry name" value="C2"/>
    <property type="match status" value="1"/>
</dbReference>
<dbReference type="EMBL" id="CM017711">
    <property type="protein sequence ID" value="TYG44434.1"/>
    <property type="molecule type" value="Genomic_DNA"/>
</dbReference>
<dbReference type="InterPro" id="IPR001736">
    <property type="entry name" value="PLipase_D/transphosphatidylase"/>
</dbReference>
<dbReference type="GO" id="GO:0046872">
    <property type="term" value="F:metal ion binding"/>
    <property type="evidence" value="ECO:0007669"/>
    <property type="project" value="UniProtKB-KW"/>
</dbReference>
<dbReference type="InterPro" id="IPR035892">
    <property type="entry name" value="C2_domain_sf"/>
</dbReference>
<evidence type="ECO:0000256" key="1">
    <source>
        <dbReference type="ARBA" id="ARBA00000798"/>
    </source>
</evidence>
<evidence type="ECO:0000256" key="3">
    <source>
        <dbReference type="ARBA" id="ARBA00010683"/>
    </source>
</evidence>
<keyword evidence="7" id="KW-0378">Hydrolase</keyword>
<comment type="catalytic activity">
    <reaction evidence="1">
        <text>a 1,2-diacyl-sn-glycero-3-phosphocholine + H2O = a 1,2-diacyl-sn-glycero-3-phosphate + choline + H(+)</text>
        <dbReference type="Rhea" id="RHEA:14445"/>
        <dbReference type="ChEBI" id="CHEBI:15354"/>
        <dbReference type="ChEBI" id="CHEBI:15377"/>
        <dbReference type="ChEBI" id="CHEBI:15378"/>
        <dbReference type="ChEBI" id="CHEBI:57643"/>
        <dbReference type="ChEBI" id="CHEBI:58608"/>
        <dbReference type="EC" id="3.1.4.4"/>
    </reaction>
</comment>
<dbReference type="Pfam" id="PF00168">
    <property type="entry name" value="C2"/>
    <property type="match status" value="1"/>
</dbReference>
<dbReference type="CDD" id="cd04015">
    <property type="entry name" value="C2_plant_PLD"/>
    <property type="match status" value="1"/>
</dbReference>
<feature type="compositionally biased region" description="Polar residues" evidence="11">
    <location>
        <begin position="1"/>
        <end position="10"/>
    </location>
</feature>
<keyword evidence="10" id="KW-0443">Lipid metabolism</keyword>
<dbReference type="SUPFAM" id="SSF56024">
    <property type="entry name" value="Phospholipase D/nuclease"/>
    <property type="match status" value="2"/>
</dbReference>
<accession>A0A5D2AHW0</accession>
<keyword evidence="15" id="KW-1185">Reference proteome</keyword>
<keyword evidence="8" id="KW-0106">Calcium</keyword>
<evidence type="ECO:0000259" key="12">
    <source>
        <dbReference type="PROSITE" id="PS50004"/>
    </source>
</evidence>
<dbReference type="GO" id="GO:0005886">
    <property type="term" value="C:plasma membrane"/>
    <property type="evidence" value="ECO:0007669"/>
    <property type="project" value="TreeGrafter"/>
</dbReference>
<comment type="cofactor">
    <cofactor evidence="2">
        <name>Ca(2+)</name>
        <dbReference type="ChEBI" id="CHEBI:29108"/>
    </cofactor>
</comment>
<evidence type="ECO:0000256" key="11">
    <source>
        <dbReference type="SAM" id="MobiDB-lite"/>
    </source>
</evidence>
<reference evidence="14 15" key="1">
    <citation type="submission" date="2019-06" db="EMBL/GenBank/DDBJ databases">
        <title>WGS assembly of Gossypium darwinii.</title>
        <authorList>
            <person name="Chen Z.J."/>
            <person name="Sreedasyam A."/>
            <person name="Ando A."/>
            <person name="Song Q."/>
            <person name="De L."/>
            <person name="Hulse-Kemp A."/>
            <person name="Ding M."/>
            <person name="Ye W."/>
            <person name="Kirkbride R."/>
            <person name="Jenkins J."/>
            <person name="Plott C."/>
            <person name="Lovell J."/>
            <person name="Lin Y.-M."/>
            <person name="Vaughn R."/>
            <person name="Liu B."/>
            <person name="Li W."/>
            <person name="Simpson S."/>
            <person name="Scheffler B."/>
            <person name="Saski C."/>
            <person name="Grover C."/>
            <person name="Hu G."/>
            <person name="Conover J."/>
            <person name="Carlson J."/>
            <person name="Shu S."/>
            <person name="Boston L."/>
            <person name="Williams M."/>
            <person name="Peterson D."/>
            <person name="Mcgee K."/>
            <person name="Jones D."/>
            <person name="Wendel J."/>
            <person name="Stelly D."/>
            <person name="Grimwood J."/>
            <person name="Schmutz J."/>
        </authorList>
    </citation>
    <scope>NUCLEOTIDE SEQUENCE [LARGE SCALE GENOMIC DNA]</scope>
    <source>
        <strain evidence="14">1808015.09</strain>
    </source>
</reference>
<dbReference type="EC" id="3.1.4.4" evidence="4"/>
<keyword evidence="9" id="KW-0442">Lipid degradation</keyword>
<dbReference type="Gene3D" id="2.60.40.150">
    <property type="entry name" value="C2 domain"/>
    <property type="match status" value="1"/>
</dbReference>
<gene>
    <name evidence="14" type="ORF">ES288_D11G096200v1</name>
</gene>
<evidence type="ECO:0000313" key="15">
    <source>
        <dbReference type="Proteomes" id="UP000323506"/>
    </source>
</evidence>
<dbReference type="Proteomes" id="UP000323506">
    <property type="component" value="Chromosome D11"/>
</dbReference>
<dbReference type="Gene3D" id="3.30.870.10">
    <property type="entry name" value="Endonuclease Chain A"/>
    <property type="match status" value="2"/>
</dbReference>
<dbReference type="SMART" id="SM00239">
    <property type="entry name" value="C2"/>
    <property type="match status" value="1"/>
</dbReference>
<dbReference type="PANTHER" id="PTHR18896">
    <property type="entry name" value="PHOSPHOLIPASE D"/>
    <property type="match status" value="1"/>
</dbReference>
<dbReference type="Pfam" id="PF00614">
    <property type="entry name" value="PLDc"/>
    <property type="match status" value="1"/>
</dbReference>
<evidence type="ECO:0000256" key="4">
    <source>
        <dbReference type="ARBA" id="ARBA00012027"/>
    </source>
</evidence>
<dbReference type="AlphaFoldDB" id="A0A5D2AHW0"/>
<dbReference type="GO" id="GO:0004630">
    <property type="term" value="F:phospholipase D activity"/>
    <property type="evidence" value="ECO:0007669"/>
    <property type="project" value="UniProtKB-EC"/>
</dbReference>